<dbReference type="RefSeq" id="WP_111061187.1">
    <property type="nucleotide sequence ID" value="NZ_JBHUCU010000007.1"/>
</dbReference>
<dbReference type="InterPro" id="IPR039448">
    <property type="entry name" value="Beta_helix"/>
</dbReference>
<proteinExistence type="predicted"/>
<dbReference type="EMBL" id="QKSB01000001">
    <property type="protein sequence ID" value="PZE18286.1"/>
    <property type="molecule type" value="Genomic_DNA"/>
</dbReference>
<dbReference type="Proteomes" id="UP000249248">
    <property type="component" value="Unassembled WGS sequence"/>
</dbReference>
<organism evidence="2 3">
    <name type="scientific">Putridiphycobacter roseus</name>
    <dbReference type="NCBI Taxonomy" id="2219161"/>
    <lineage>
        <taxon>Bacteria</taxon>
        <taxon>Pseudomonadati</taxon>
        <taxon>Bacteroidota</taxon>
        <taxon>Flavobacteriia</taxon>
        <taxon>Flavobacteriales</taxon>
        <taxon>Crocinitomicaceae</taxon>
        <taxon>Putridiphycobacter</taxon>
    </lineage>
</organism>
<reference evidence="2 3" key="1">
    <citation type="submission" date="2018-06" db="EMBL/GenBank/DDBJ databases">
        <title>The draft genome sequence of Crocinitomix sp. SM1701.</title>
        <authorList>
            <person name="Zhang X."/>
        </authorList>
    </citation>
    <scope>NUCLEOTIDE SEQUENCE [LARGE SCALE GENOMIC DNA]</scope>
    <source>
        <strain evidence="2 3">SM1701</strain>
    </source>
</reference>
<comment type="caution">
    <text evidence="2">The sequence shown here is derived from an EMBL/GenBank/DDBJ whole genome shotgun (WGS) entry which is preliminary data.</text>
</comment>
<dbReference type="SUPFAM" id="SSF51126">
    <property type="entry name" value="Pectin lyase-like"/>
    <property type="match status" value="1"/>
</dbReference>
<accession>A0A2W1NK32</accession>
<name>A0A2W1NK32_9FLAO</name>
<dbReference type="OrthoDB" id="974660at2"/>
<sequence length="840" mass="96322">MNKFYEHSALKRTFILLLSLLLVCILFFPTTTFDLSKKTIKFGVKTFYGLTTSLEKKDYLEILIDENAQEKLANYRNREPVKKKWVDIKILIDGEFCDAKIKYHGTHMNHYINDKYSYSLKLSKTGPKINNARRFKIIKSEEAEEVISLNFLGSEAGLISATGTFKILKINNKNVGSYYFVEDIKKEFLERNFGITNFVILSNTSDWTRKEGRPHISSLNNFHGHLDSKDDENYSLAVAEYERFTDNIKNDRLELILKQIDQKYMAKFLALMALNNNSHHVTGDNLKFVYDFSRGHFYPIYRPEYKGSDVSKELNFEAVPDFNSLVFKSFNERYHKYEWNHFFKLLLSVNSIRNDRDKFLYKFYSNRNHISNQLDSVFNSIKTVQNADYNHGKLNLINYSIKTLIDNTLDIYKDYISNAHIYGSIDTTAGTIDIALDAFAQIKIINKSTNQLVSILNGVIFSPDLSYKNIILSIKLPNKTFNPKKDFLYINAVTGDTLSKKKIYFNYINRTSYQPSEINGLDQAGIKYKLLNDTIYIKKGKYQVENNICLPTGYTVSIEEGVTIMLDSNIHFQINGSVYLNGTESNPINITSMDKHKPFGTFSIIGNGKNTAYINNTVVSGGKSSFFNGRLFTGQFAIYECNVQLINSTFSNSQGDDGINIKYSKVNISNCFFIDNYADQVDLDFCFANVKSSVFYPKKIDANGDGLDISGSYVHISECELNSFLDKGLSLGEKSTAIVSNCVFRDNLNAIAVKDETTFYSLNNSFFNNQKIITSYIKKGIFNDPRLYLDNSYDSSSLHIINGKIELISKIQVNENIALFDERFKQYLKSGSIEDRLFFK</sequence>
<keyword evidence="3" id="KW-1185">Reference proteome</keyword>
<evidence type="ECO:0000313" key="3">
    <source>
        <dbReference type="Proteomes" id="UP000249248"/>
    </source>
</evidence>
<dbReference type="InterPro" id="IPR012334">
    <property type="entry name" value="Pectin_lyas_fold"/>
</dbReference>
<gene>
    <name evidence="2" type="ORF">DNU06_00175</name>
</gene>
<dbReference type="AlphaFoldDB" id="A0A2W1NK32"/>
<evidence type="ECO:0000259" key="1">
    <source>
        <dbReference type="Pfam" id="PF13229"/>
    </source>
</evidence>
<dbReference type="InterPro" id="IPR011050">
    <property type="entry name" value="Pectin_lyase_fold/virulence"/>
</dbReference>
<dbReference type="Gene3D" id="2.160.20.10">
    <property type="entry name" value="Single-stranded right-handed beta-helix, Pectin lyase-like"/>
    <property type="match status" value="1"/>
</dbReference>
<dbReference type="Pfam" id="PF13229">
    <property type="entry name" value="Beta_helix"/>
    <property type="match status" value="1"/>
</dbReference>
<evidence type="ECO:0000313" key="2">
    <source>
        <dbReference type="EMBL" id="PZE18286.1"/>
    </source>
</evidence>
<feature type="domain" description="Right handed beta helix" evidence="1">
    <location>
        <begin position="632"/>
        <end position="770"/>
    </location>
</feature>
<protein>
    <recommendedName>
        <fullName evidence="1">Right handed beta helix domain-containing protein</fullName>
    </recommendedName>
</protein>